<dbReference type="Proteomes" id="UP000266841">
    <property type="component" value="Unassembled WGS sequence"/>
</dbReference>
<feature type="region of interest" description="Disordered" evidence="1">
    <location>
        <begin position="1"/>
        <end position="47"/>
    </location>
</feature>
<feature type="region of interest" description="Disordered" evidence="1">
    <location>
        <begin position="89"/>
        <end position="114"/>
    </location>
</feature>
<gene>
    <name evidence="2" type="ORF">THAOC_17594</name>
</gene>
<proteinExistence type="predicted"/>
<feature type="compositionally biased region" description="Basic residues" evidence="1">
    <location>
        <begin position="18"/>
        <end position="30"/>
    </location>
</feature>
<accession>K0S6W9</accession>
<name>K0S6W9_THAOC</name>
<evidence type="ECO:0000256" key="1">
    <source>
        <dbReference type="SAM" id="MobiDB-lite"/>
    </source>
</evidence>
<sequence>MDRGPPHPVGRPETPRPSRGRRGGTRRGRGRAGPAAGVRPGLDVGERREEVLQGRAAAGMAVFLVEGGEGGRMSPEEWPRCLSRCCPADWPPQRREESQPPHFHQQIRQEGGVN</sequence>
<keyword evidence="3" id="KW-1185">Reference proteome</keyword>
<dbReference type="AlphaFoldDB" id="K0S6W9"/>
<reference evidence="2 3" key="1">
    <citation type="journal article" date="2012" name="Genome Biol.">
        <title>Genome and low-iron response of an oceanic diatom adapted to chronic iron limitation.</title>
        <authorList>
            <person name="Lommer M."/>
            <person name="Specht M."/>
            <person name="Roy A.S."/>
            <person name="Kraemer L."/>
            <person name="Andreson R."/>
            <person name="Gutowska M.A."/>
            <person name="Wolf J."/>
            <person name="Bergner S.V."/>
            <person name="Schilhabel M.B."/>
            <person name="Klostermeier U.C."/>
            <person name="Beiko R.G."/>
            <person name="Rosenstiel P."/>
            <person name="Hippler M."/>
            <person name="Laroche J."/>
        </authorList>
    </citation>
    <scope>NUCLEOTIDE SEQUENCE [LARGE SCALE GENOMIC DNA]</scope>
    <source>
        <strain evidence="2 3">CCMP1005</strain>
    </source>
</reference>
<dbReference type="EMBL" id="AGNL01019415">
    <property type="protein sequence ID" value="EJK61843.1"/>
    <property type="molecule type" value="Genomic_DNA"/>
</dbReference>
<evidence type="ECO:0000313" key="3">
    <source>
        <dbReference type="Proteomes" id="UP000266841"/>
    </source>
</evidence>
<comment type="caution">
    <text evidence="2">The sequence shown here is derived from an EMBL/GenBank/DDBJ whole genome shotgun (WGS) entry which is preliminary data.</text>
</comment>
<organism evidence="2 3">
    <name type="scientific">Thalassiosira oceanica</name>
    <name type="common">Marine diatom</name>
    <dbReference type="NCBI Taxonomy" id="159749"/>
    <lineage>
        <taxon>Eukaryota</taxon>
        <taxon>Sar</taxon>
        <taxon>Stramenopiles</taxon>
        <taxon>Ochrophyta</taxon>
        <taxon>Bacillariophyta</taxon>
        <taxon>Coscinodiscophyceae</taxon>
        <taxon>Thalassiosirophycidae</taxon>
        <taxon>Thalassiosirales</taxon>
        <taxon>Thalassiosiraceae</taxon>
        <taxon>Thalassiosira</taxon>
    </lineage>
</organism>
<protein>
    <submittedName>
        <fullName evidence="2">Uncharacterized protein</fullName>
    </submittedName>
</protein>
<feature type="compositionally biased region" description="Low complexity" evidence="1">
    <location>
        <begin position="32"/>
        <end position="41"/>
    </location>
</feature>
<evidence type="ECO:0000313" key="2">
    <source>
        <dbReference type="EMBL" id="EJK61843.1"/>
    </source>
</evidence>